<gene>
    <name evidence="1" type="ORF">CIRG_04689</name>
</gene>
<organism evidence="1 2">
    <name type="scientific">Coccidioides immitis RMSCC 2394</name>
    <dbReference type="NCBI Taxonomy" id="404692"/>
    <lineage>
        <taxon>Eukaryota</taxon>
        <taxon>Fungi</taxon>
        <taxon>Dikarya</taxon>
        <taxon>Ascomycota</taxon>
        <taxon>Pezizomycotina</taxon>
        <taxon>Eurotiomycetes</taxon>
        <taxon>Eurotiomycetidae</taxon>
        <taxon>Onygenales</taxon>
        <taxon>Onygenaceae</taxon>
        <taxon>Coccidioides</taxon>
    </lineage>
</organism>
<dbReference type="Proteomes" id="UP000054565">
    <property type="component" value="Unassembled WGS sequence"/>
</dbReference>
<sequence>MVLRNTSSRQSHAASTRLLEVKDWKVLVIKHELKIDCNTYQLLYHSVEQEMHLQQIFRKKLSTQKNRKKLLDLRNATTTKSTTYPEKSLGSWVKAACLQRSSGTSANRVFWESPDSLLTIEGTTYPSSR</sequence>
<proteinExistence type="predicted"/>
<dbReference type="AlphaFoldDB" id="A0A0J6YDN4"/>
<reference evidence="2" key="1">
    <citation type="journal article" date="2010" name="Genome Res.">
        <title>Population genomic sequencing of Coccidioides fungi reveals recent hybridization and transposon control.</title>
        <authorList>
            <person name="Neafsey D.E."/>
            <person name="Barker B.M."/>
            <person name="Sharpton T.J."/>
            <person name="Stajich J.E."/>
            <person name="Park D.J."/>
            <person name="Whiston E."/>
            <person name="Hung C.-Y."/>
            <person name="McMahan C."/>
            <person name="White J."/>
            <person name="Sykes S."/>
            <person name="Heiman D."/>
            <person name="Young S."/>
            <person name="Zeng Q."/>
            <person name="Abouelleil A."/>
            <person name="Aftuck L."/>
            <person name="Bessette D."/>
            <person name="Brown A."/>
            <person name="FitzGerald M."/>
            <person name="Lui A."/>
            <person name="Macdonald J.P."/>
            <person name="Priest M."/>
            <person name="Orbach M.J."/>
            <person name="Galgiani J.N."/>
            <person name="Kirkland T.N."/>
            <person name="Cole G.T."/>
            <person name="Birren B.W."/>
            <person name="Henn M.R."/>
            <person name="Taylor J.W."/>
            <person name="Rounsley S.D."/>
        </authorList>
    </citation>
    <scope>NUCLEOTIDE SEQUENCE [LARGE SCALE GENOMIC DNA]</scope>
    <source>
        <strain evidence="2">RMSCC 2394</strain>
    </source>
</reference>
<accession>A0A0J6YDN4</accession>
<evidence type="ECO:0000313" key="2">
    <source>
        <dbReference type="Proteomes" id="UP000054565"/>
    </source>
</evidence>
<protein>
    <submittedName>
        <fullName evidence="1">Uncharacterized protein</fullName>
    </submittedName>
</protein>
<dbReference type="EMBL" id="DS028095">
    <property type="protein sequence ID" value="KMP05008.1"/>
    <property type="molecule type" value="Genomic_DNA"/>
</dbReference>
<evidence type="ECO:0000313" key="1">
    <source>
        <dbReference type="EMBL" id="KMP05008.1"/>
    </source>
</evidence>
<name>A0A0J6YDN4_COCIT</name>